<dbReference type="SMART" id="SM00245">
    <property type="entry name" value="TSPc"/>
    <property type="match status" value="1"/>
</dbReference>
<protein>
    <submittedName>
        <fullName evidence="9">Carboxy terminal-processing peptidase</fullName>
    </submittedName>
</protein>
<feature type="chain" id="PRO_5047008970" evidence="7">
    <location>
        <begin position="28"/>
        <end position="715"/>
    </location>
</feature>
<dbReference type="InterPro" id="IPR005151">
    <property type="entry name" value="Tail-specific_protease"/>
</dbReference>
<dbReference type="InterPro" id="IPR020992">
    <property type="entry name" value="Tail_Prtase_C"/>
</dbReference>
<dbReference type="InterPro" id="IPR004447">
    <property type="entry name" value="Peptidase_S41A"/>
</dbReference>
<comment type="similarity">
    <text evidence="1 5">Belongs to the peptidase S41A family.</text>
</comment>
<dbReference type="InterPro" id="IPR029045">
    <property type="entry name" value="ClpP/crotonase-like_dom_sf"/>
</dbReference>
<keyword evidence="10" id="KW-1185">Reference proteome</keyword>
<evidence type="ECO:0000313" key="10">
    <source>
        <dbReference type="Proteomes" id="UP001500604"/>
    </source>
</evidence>
<comment type="caution">
    <text evidence="9">The sequence shown here is derived from an EMBL/GenBank/DDBJ whole genome shotgun (WGS) entry which is preliminary data.</text>
</comment>
<dbReference type="NCBIfam" id="TIGR00225">
    <property type="entry name" value="prc"/>
    <property type="match status" value="1"/>
</dbReference>
<name>A0ABP8UXP7_9GAMM</name>
<evidence type="ECO:0000256" key="1">
    <source>
        <dbReference type="ARBA" id="ARBA00009179"/>
    </source>
</evidence>
<dbReference type="SMART" id="SM00228">
    <property type="entry name" value="PDZ"/>
    <property type="match status" value="1"/>
</dbReference>
<evidence type="ECO:0000256" key="3">
    <source>
        <dbReference type="ARBA" id="ARBA00022801"/>
    </source>
</evidence>
<dbReference type="CDD" id="cd07560">
    <property type="entry name" value="Peptidase_S41_CPP"/>
    <property type="match status" value="1"/>
</dbReference>
<keyword evidence="3 5" id="KW-0378">Hydrolase</keyword>
<dbReference type="PANTHER" id="PTHR32060:SF22">
    <property type="entry name" value="CARBOXYL-TERMINAL-PROCESSING PEPTIDASE 3, CHLOROPLASTIC"/>
    <property type="match status" value="1"/>
</dbReference>
<dbReference type="EMBL" id="BAABFL010000065">
    <property type="protein sequence ID" value="GAA4648387.1"/>
    <property type="molecule type" value="Genomic_DNA"/>
</dbReference>
<dbReference type="PROSITE" id="PS50106">
    <property type="entry name" value="PDZ"/>
    <property type="match status" value="1"/>
</dbReference>
<reference evidence="10" key="1">
    <citation type="journal article" date="2019" name="Int. J. Syst. Evol. Microbiol.">
        <title>The Global Catalogue of Microorganisms (GCM) 10K type strain sequencing project: providing services to taxonomists for standard genome sequencing and annotation.</title>
        <authorList>
            <consortium name="The Broad Institute Genomics Platform"/>
            <consortium name="The Broad Institute Genome Sequencing Center for Infectious Disease"/>
            <person name="Wu L."/>
            <person name="Ma J."/>
        </authorList>
    </citation>
    <scope>NUCLEOTIDE SEQUENCE [LARGE SCALE GENOMIC DNA]</scope>
    <source>
        <strain evidence="10">JCM 17805</strain>
    </source>
</reference>
<evidence type="ECO:0000256" key="7">
    <source>
        <dbReference type="SAM" id="SignalP"/>
    </source>
</evidence>
<proteinExistence type="inferred from homology"/>
<dbReference type="InterPro" id="IPR040573">
    <property type="entry name" value="TSP_N"/>
</dbReference>
<evidence type="ECO:0000256" key="2">
    <source>
        <dbReference type="ARBA" id="ARBA00022670"/>
    </source>
</evidence>
<dbReference type="Gene3D" id="3.30.750.44">
    <property type="match status" value="1"/>
</dbReference>
<keyword evidence="2 5" id="KW-0645">Protease</keyword>
<dbReference type="Gene3D" id="2.30.42.10">
    <property type="match status" value="1"/>
</dbReference>
<evidence type="ECO:0000256" key="5">
    <source>
        <dbReference type="RuleBase" id="RU004404"/>
    </source>
</evidence>
<dbReference type="Pfam" id="PF11818">
    <property type="entry name" value="DUF3340"/>
    <property type="match status" value="1"/>
</dbReference>
<dbReference type="CDD" id="cd06782">
    <property type="entry name" value="cpPDZ_CPP-like"/>
    <property type="match status" value="1"/>
</dbReference>
<organism evidence="9 10">
    <name type="scientific">Kistimonas scapharcae</name>
    <dbReference type="NCBI Taxonomy" id="1036133"/>
    <lineage>
        <taxon>Bacteria</taxon>
        <taxon>Pseudomonadati</taxon>
        <taxon>Pseudomonadota</taxon>
        <taxon>Gammaproteobacteria</taxon>
        <taxon>Oceanospirillales</taxon>
        <taxon>Endozoicomonadaceae</taxon>
        <taxon>Kistimonas</taxon>
    </lineage>
</organism>
<keyword evidence="7" id="KW-0732">Signal</keyword>
<dbReference type="SUPFAM" id="SSF52096">
    <property type="entry name" value="ClpP/crotonase"/>
    <property type="match status" value="1"/>
</dbReference>
<dbReference type="SUPFAM" id="SSF50156">
    <property type="entry name" value="PDZ domain-like"/>
    <property type="match status" value="1"/>
</dbReference>
<dbReference type="Pfam" id="PF03572">
    <property type="entry name" value="Peptidase_S41"/>
    <property type="match status" value="1"/>
</dbReference>
<dbReference type="InterPro" id="IPR036034">
    <property type="entry name" value="PDZ_sf"/>
</dbReference>
<feature type="domain" description="PDZ" evidence="8">
    <location>
        <begin position="254"/>
        <end position="325"/>
    </location>
</feature>
<sequence>MHFKARTARLNLFFALLLSLSSTLAFAKDSETSHADTEKLLEQQLETLKPTLNQAIASVNVVQLLQRNSYEKITIDNNSSEKIFQSYLDTLDRNRSFFLASDIKEFEPYRDELDSALKSGNLKPAFDIFNRYMQRSEERIRFALKYLETGLDKIDFNKQESLTIDREKSPWLADRKAQEDLWRRQLKDNILNMKLNEKPLKEIQELLHKRYTNQLRRLHQTRSEDAFQLYLNAFTQLYDPHTQYFSPQRAETFDINMSLSLEGIGAVLQSEDEYTKVVSIVPAGPADKAGQLKPGDRIIAVSQGENGTFEDVVGMRLDEVVKLIRGPKGTRVKLETIPANSKDGKTRIYPITRDKVKLEEQSAQKEIITIKQGDRDYRIGVIDIPAFYIDFKAAQAGDPDYKSTTRDVRKLLKELNKENIDGLIIDLRSNGGGSLQEANQLSGLFINDGPTVVVRDSRGRTEPQQDPDPEEVYHGPMAVMINRLSASASEIFAGAMQDYQRAVIIGSQSFGKGTVQTIQPLNHGQLKLTVAKFYRVSGQSTQNRGVIPDISFPSLFNKEDIGESALPNALPWDEINPAKFKAFEPLTPFMPALRERHNKRISDNPDFLYLKDLKTFQQRYDSKNSISLNEKERRHETNSMRKERLRLENQLRKAKGKPVYKSLEELEEAQNTNDSQYGKRDEDKSEDDALLIESGNILADMIELSSRYIADSAKQ</sequence>
<feature type="region of interest" description="Disordered" evidence="6">
    <location>
        <begin position="667"/>
        <end position="688"/>
    </location>
</feature>
<evidence type="ECO:0000259" key="8">
    <source>
        <dbReference type="PROSITE" id="PS50106"/>
    </source>
</evidence>
<dbReference type="Gene3D" id="3.90.226.10">
    <property type="entry name" value="2-enoyl-CoA Hydratase, Chain A, domain 1"/>
    <property type="match status" value="1"/>
</dbReference>
<gene>
    <name evidence="9" type="ORF">GCM10023116_06540</name>
</gene>
<evidence type="ECO:0000313" key="9">
    <source>
        <dbReference type="EMBL" id="GAA4648387.1"/>
    </source>
</evidence>
<keyword evidence="4 5" id="KW-0720">Serine protease</keyword>
<accession>A0ABP8UXP7</accession>
<dbReference type="Proteomes" id="UP001500604">
    <property type="component" value="Unassembled WGS sequence"/>
</dbReference>
<evidence type="ECO:0000256" key="6">
    <source>
        <dbReference type="SAM" id="MobiDB-lite"/>
    </source>
</evidence>
<dbReference type="Pfam" id="PF17804">
    <property type="entry name" value="TSP_NTD"/>
    <property type="match status" value="1"/>
</dbReference>
<dbReference type="Pfam" id="PF00595">
    <property type="entry name" value="PDZ"/>
    <property type="match status" value="1"/>
</dbReference>
<dbReference type="InterPro" id="IPR001478">
    <property type="entry name" value="PDZ"/>
</dbReference>
<evidence type="ECO:0000256" key="4">
    <source>
        <dbReference type="ARBA" id="ARBA00022825"/>
    </source>
</evidence>
<dbReference type="PANTHER" id="PTHR32060">
    <property type="entry name" value="TAIL-SPECIFIC PROTEASE"/>
    <property type="match status" value="1"/>
</dbReference>
<feature type="signal peptide" evidence="7">
    <location>
        <begin position="1"/>
        <end position="27"/>
    </location>
</feature>